<sequence>MERFVGSLALVWDEEWPWEKSFVGSLKKSCWKTIFGKKIIFEKCMLINNKLMVYYNGIWKDLLEFGISLGGGMVLGKAFCWISQEKLLENYIWKEDNF</sequence>
<proteinExistence type="predicted"/>
<comment type="caution">
    <text evidence="1">The sequence shown here is derived from an EMBL/GenBank/DDBJ whole genome shotgun (WGS) entry which is preliminary data.</text>
</comment>
<accession>A0AAV4PAY3</accession>
<reference evidence="1 2" key="1">
    <citation type="submission" date="2021-06" db="EMBL/GenBank/DDBJ databases">
        <title>Caerostris extrusa draft genome.</title>
        <authorList>
            <person name="Kono N."/>
            <person name="Arakawa K."/>
        </authorList>
    </citation>
    <scope>NUCLEOTIDE SEQUENCE [LARGE SCALE GENOMIC DNA]</scope>
</reference>
<evidence type="ECO:0000313" key="1">
    <source>
        <dbReference type="EMBL" id="GIX94246.1"/>
    </source>
</evidence>
<protein>
    <submittedName>
        <fullName evidence="1">Uncharacterized protein</fullName>
    </submittedName>
</protein>
<dbReference type="EMBL" id="BPLR01004351">
    <property type="protein sequence ID" value="GIX94246.1"/>
    <property type="molecule type" value="Genomic_DNA"/>
</dbReference>
<evidence type="ECO:0000313" key="2">
    <source>
        <dbReference type="Proteomes" id="UP001054945"/>
    </source>
</evidence>
<name>A0AAV4PAY3_CAEEX</name>
<dbReference type="Proteomes" id="UP001054945">
    <property type="component" value="Unassembled WGS sequence"/>
</dbReference>
<keyword evidence="2" id="KW-1185">Reference proteome</keyword>
<organism evidence="1 2">
    <name type="scientific">Caerostris extrusa</name>
    <name type="common">Bark spider</name>
    <name type="synonym">Caerostris bankana</name>
    <dbReference type="NCBI Taxonomy" id="172846"/>
    <lineage>
        <taxon>Eukaryota</taxon>
        <taxon>Metazoa</taxon>
        <taxon>Ecdysozoa</taxon>
        <taxon>Arthropoda</taxon>
        <taxon>Chelicerata</taxon>
        <taxon>Arachnida</taxon>
        <taxon>Araneae</taxon>
        <taxon>Araneomorphae</taxon>
        <taxon>Entelegynae</taxon>
        <taxon>Araneoidea</taxon>
        <taxon>Araneidae</taxon>
        <taxon>Caerostris</taxon>
    </lineage>
</organism>
<gene>
    <name evidence="1" type="ORF">CEXT_314041</name>
</gene>
<dbReference type="AlphaFoldDB" id="A0AAV4PAY3"/>